<dbReference type="GeneID" id="24093339"/>
<dbReference type="RefSeq" id="XP_012177711.1">
    <property type="nucleotide sequence ID" value="XM_012322321.1"/>
</dbReference>
<name>J4G076_9APHY</name>
<dbReference type="OrthoDB" id="2790890at2759"/>
<organism evidence="1 2">
    <name type="scientific">Fibroporia radiculosa</name>
    <dbReference type="NCBI Taxonomy" id="599839"/>
    <lineage>
        <taxon>Eukaryota</taxon>
        <taxon>Fungi</taxon>
        <taxon>Dikarya</taxon>
        <taxon>Basidiomycota</taxon>
        <taxon>Agaricomycotina</taxon>
        <taxon>Agaricomycetes</taxon>
        <taxon>Polyporales</taxon>
        <taxon>Fibroporiaceae</taxon>
        <taxon>Fibroporia</taxon>
    </lineage>
</organism>
<dbReference type="EMBL" id="HE796883">
    <property type="protein sequence ID" value="CCL98428.1"/>
    <property type="molecule type" value="Genomic_DNA"/>
</dbReference>
<evidence type="ECO:0000313" key="2">
    <source>
        <dbReference type="Proteomes" id="UP000006352"/>
    </source>
</evidence>
<protein>
    <recommendedName>
        <fullName evidence="3">F-box domain-containing protein</fullName>
    </recommendedName>
</protein>
<dbReference type="InParanoid" id="J4G076"/>
<proteinExistence type="predicted"/>
<accession>J4G076</accession>
<dbReference type="Proteomes" id="UP000006352">
    <property type="component" value="Unassembled WGS sequence"/>
</dbReference>
<dbReference type="AlphaFoldDB" id="J4G076"/>
<gene>
    <name evidence="1" type="ORF">FIBRA_00425</name>
</gene>
<dbReference type="HOGENOM" id="CLU_956547_0_0_1"/>
<sequence>MTLAHSVQLPIELWEKVIDYVADEWRHNHMDDRAWMRELGRVCRGWHARCNFSGRETLDAKPIDKKQVYCLINMLDQNPERCRAIKMVSFEFHWHKLVGMFGSFAACMAQKLSRVFVHVTLAFGSVSMLELSEVAFSSDLVFGRLSLAVGAASPPTRHRQLDECDDVFDFLALIGAHLRRLSCHEDELETCAGLLTVSADSLSPLYIGLHNRAFPIYLTPAVNLRVLSFTLPFKDLARAAGVVFRASLSKLIGIRITSTFYDAASSFSPVVNIPPYKRLLFIFSLGCPAVV</sequence>
<evidence type="ECO:0008006" key="3">
    <source>
        <dbReference type="Google" id="ProtNLM"/>
    </source>
</evidence>
<keyword evidence="2" id="KW-1185">Reference proteome</keyword>
<reference evidence="1 2" key="1">
    <citation type="journal article" date="2012" name="Appl. Environ. Microbiol.">
        <title>Short-read sequencing for genomic analysis of the brown rot fungus Fibroporia radiculosa.</title>
        <authorList>
            <person name="Tang J.D."/>
            <person name="Perkins A.D."/>
            <person name="Sonstegard T.S."/>
            <person name="Schroeder S.G."/>
            <person name="Burgess S.C."/>
            <person name="Diehl S.V."/>
        </authorList>
    </citation>
    <scope>NUCLEOTIDE SEQUENCE [LARGE SCALE GENOMIC DNA]</scope>
    <source>
        <strain evidence="1 2">TFFH 294</strain>
    </source>
</reference>
<evidence type="ECO:0000313" key="1">
    <source>
        <dbReference type="EMBL" id="CCL98428.1"/>
    </source>
</evidence>